<proteinExistence type="predicted"/>
<dbReference type="WBParaSite" id="jg9644">
    <property type="protein sequence ID" value="jg9644"/>
    <property type="gene ID" value="jg9644"/>
</dbReference>
<accession>A0A915ERF3</accession>
<evidence type="ECO:0000313" key="2">
    <source>
        <dbReference type="WBParaSite" id="jg9644"/>
    </source>
</evidence>
<dbReference type="AlphaFoldDB" id="A0A915ERF3"/>
<reference evidence="2" key="1">
    <citation type="submission" date="2022-11" db="UniProtKB">
        <authorList>
            <consortium name="WormBaseParasite"/>
        </authorList>
    </citation>
    <scope>IDENTIFICATION</scope>
</reference>
<protein>
    <submittedName>
        <fullName evidence="2">Uncharacterized protein</fullName>
    </submittedName>
</protein>
<name>A0A915ERF3_9BILA</name>
<evidence type="ECO:0000313" key="1">
    <source>
        <dbReference type="Proteomes" id="UP000887574"/>
    </source>
</evidence>
<keyword evidence="1" id="KW-1185">Reference proteome</keyword>
<dbReference type="Proteomes" id="UP000887574">
    <property type="component" value="Unplaced"/>
</dbReference>
<sequence length="75" mass="8447">MFLRGDSVIMVLKNPLATTDIRVELSKQAIHLVKTIKLKEKSAKMLKAAFYKIQTEFGTEIFVGSDLSTSDTVWN</sequence>
<organism evidence="1 2">
    <name type="scientific">Ditylenchus dipsaci</name>
    <dbReference type="NCBI Taxonomy" id="166011"/>
    <lineage>
        <taxon>Eukaryota</taxon>
        <taxon>Metazoa</taxon>
        <taxon>Ecdysozoa</taxon>
        <taxon>Nematoda</taxon>
        <taxon>Chromadorea</taxon>
        <taxon>Rhabditida</taxon>
        <taxon>Tylenchina</taxon>
        <taxon>Tylenchomorpha</taxon>
        <taxon>Sphaerularioidea</taxon>
        <taxon>Anguinidae</taxon>
        <taxon>Anguininae</taxon>
        <taxon>Ditylenchus</taxon>
    </lineage>
</organism>